<dbReference type="AlphaFoldDB" id="A0A1F5YLJ8"/>
<protein>
    <recommendedName>
        <fullName evidence="3">NTP pyrophosphohydrolase MazG putative catalytic core domain-containing protein</fullName>
    </recommendedName>
</protein>
<name>A0A1F5YLJ8_9BACT</name>
<evidence type="ECO:0008006" key="3">
    <source>
        <dbReference type="Google" id="ProtNLM"/>
    </source>
</evidence>
<dbReference type="Proteomes" id="UP000179129">
    <property type="component" value="Unassembled WGS sequence"/>
</dbReference>
<comment type="caution">
    <text evidence="1">The sequence shown here is derived from an EMBL/GenBank/DDBJ whole genome shotgun (WGS) entry which is preliminary data.</text>
</comment>
<sequence>MSLFEENEEILEELEGVEHRLEKVKLEGADSAPPEEKEAIALEIKRCITRLAANVEASQGDVQTLGGAVVLADLLEVLKRYSDIFQIPQLDLRLASLEEMWEKSR</sequence>
<accession>A0A1F5YLJ8</accession>
<gene>
    <name evidence="1" type="ORF">A3F83_12765</name>
</gene>
<proteinExistence type="predicted"/>
<reference evidence="1 2" key="1">
    <citation type="journal article" date="2016" name="Nat. Commun.">
        <title>Thousands of microbial genomes shed light on interconnected biogeochemical processes in an aquifer system.</title>
        <authorList>
            <person name="Anantharaman K."/>
            <person name="Brown C.T."/>
            <person name="Hug L.A."/>
            <person name="Sharon I."/>
            <person name="Castelle C.J."/>
            <person name="Probst A.J."/>
            <person name="Thomas B.C."/>
            <person name="Singh A."/>
            <person name="Wilkins M.J."/>
            <person name="Karaoz U."/>
            <person name="Brodie E.L."/>
            <person name="Williams K.H."/>
            <person name="Hubbard S.S."/>
            <person name="Banfield J.F."/>
        </authorList>
    </citation>
    <scope>NUCLEOTIDE SEQUENCE [LARGE SCALE GENOMIC DNA]</scope>
</reference>
<dbReference type="EMBL" id="MFIX01000229">
    <property type="protein sequence ID" value="OGG01026.1"/>
    <property type="molecule type" value="Genomic_DNA"/>
</dbReference>
<evidence type="ECO:0000313" key="1">
    <source>
        <dbReference type="EMBL" id="OGG01026.1"/>
    </source>
</evidence>
<organism evidence="1 2">
    <name type="scientific">Candidatus Glassbacteria bacterium RIFCSPLOWO2_12_FULL_58_11</name>
    <dbReference type="NCBI Taxonomy" id="1817867"/>
    <lineage>
        <taxon>Bacteria</taxon>
        <taxon>Candidatus Glassiibacteriota</taxon>
    </lineage>
</organism>
<evidence type="ECO:0000313" key="2">
    <source>
        <dbReference type="Proteomes" id="UP000179129"/>
    </source>
</evidence>